<comment type="caution">
    <text evidence="2">The sequence shown here is derived from an EMBL/GenBank/DDBJ whole genome shotgun (WGS) entry which is preliminary data.</text>
</comment>
<protein>
    <recommendedName>
        <fullName evidence="1">Phasin domain-containing protein</fullName>
    </recommendedName>
</protein>
<dbReference type="Proteomes" id="UP000253226">
    <property type="component" value="Unassembled WGS sequence"/>
</dbReference>
<reference evidence="2 3" key="1">
    <citation type="submission" date="2014-07" db="EMBL/GenBank/DDBJ databases">
        <title>Draft genome sequence of Thalassospira profundimaris 35.</title>
        <authorList>
            <person name="Lai Q."/>
            <person name="Shao Z."/>
        </authorList>
    </citation>
    <scope>NUCLEOTIDE SEQUENCE [LARGE SCALE GENOMIC DNA]</scope>
    <source>
        <strain evidence="2 3">35</strain>
    </source>
</reference>
<dbReference type="EMBL" id="JPWF01000012">
    <property type="protein sequence ID" value="RCK33618.1"/>
    <property type="molecule type" value="Genomic_DNA"/>
</dbReference>
<dbReference type="Pfam" id="PF09361">
    <property type="entry name" value="Phasin_2"/>
    <property type="match status" value="1"/>
</dbReference>
<dbReference type="AlphaFoldDB" id="A0A367W1H7"/>
<sequence length="170" mass="18679">MAPDAMDKYLALWKAPELDAMMSAGTDAFEESMSVANEAFTKLFDTMTGQSDVFSDAGSRMAAQCEELFGTHQKNVEEFWQTSMALFEKTGGIGTELATWMQREIEASQADIDALTKAESVSDIQELQSKIMTRYVESTVAESEKVQEIMFAAMTDSFNAMSKAAGAVMK</sequence>
<evidence type="ECO:0000313" key="2">
    <source>
        <dbReference type="EMBL" id="RCK33618.1"/>
    </source>
</evidence>
<name>A0A367W1H7_9PROT</name>
<proteinExistence type="predicted"/>
<organism evidence="2 3">
    <name type="scientific">Thalassospira profundimaris</name>
    <dbReference type="NCBI Taxonomy" id="502049"/>
    <lineage>
        <taxon>Bacteria</taxon>
        <taxon>Pseudomonadati</taxon>
        <taxon>Pseudomonadota</taxon>
        <taxon>Alphaproteobacteria</taxon>
        <taxon>Rhodospirillales</taxon>
        <taxon>Thalassospiraceae</taxon>
        <taxon>Thalassospira</taxon>
    </lineage>
</organism>
<accession>A0A367W1H7</accession>
<evidence type="ECO:0000313" key="3">
    <source>
        <dbReference type="Proteomes" id="UP000253226"/>
    </source>
</evidence>
<evidence type="ECO:0000259" key="1">
    <source>
        <dbReference type="Pfam" id="PF09361"/>
    </source>
</evidence>
<gene>
    <name evidence="2" type="ORF">TH19_17060</name>
</gene>
<feature type="domain" description="Phasin" evidence="1">
    <location>
        <begin position="67"/>
        <end position="163"/>
    </location>
</feature>
<dbReference type="InterPro" id="IPR018968">
    <property type="entry name" value="Phasin"/>
</dbReference>